<evidence type="ECO:0000313" key="7">
    <source>
        <dbReference type="Proteomes" id="UP000652231"/>
    </source>
</evidence>
<dbReference type="SUPFAM" id="SSF56519">
    <property type="entry name" value="Penicillin binding protein dimerisation domain"/>
    <property type="match status" value="1"/>
</dbReference>
<protein>
    <submittedName>
        <fullName evidence="6">Penicillin-binding protein</fullName>
    </submittedName>
</protein>
<evidence type="ECO:0000313" key="6">
    <source>
        <dbReference type="EMBL" id="GGD89353.1"/>
    </source>
</evidence>
<dbReference type="InterPro" id="IPR050515">
    <property type="entry name" value="Beta-lactam/transpept"/>
</dbReference>
<dbReference type="InterPro" id="IPR005543">
    <property type="entry name" value="PASTA_dom"/>
</dbReference>
<dbReference type="Pfam" id="PF03793">
    <property type="entry name" value="PASTA"/>
    <property type="match status" value="1"/>
</dbReference>
<dbReference type="SMART" id="SM00740">
    <property type="entry name" value="PASTA"/>
    <property type="match status" value="1"/>
</dbReference>
<dbReference type="InterPro" id="IPR005311">
    <property type="entry name" value="PBP_dimer"/>
</dbReference>
<dbReference type="EMBL" id="BMGK01000004">
    <property type="protein sequence ID" value="GGD89353.1"/>
    <property type="molecule type" value="Genomic_DNA"/>
</dbReference>
<dbReference type="InterPro" id="IPR036138">
    <property type="entry name" value="PBP_dimer_sf"/>
</dbReference>
<keyword evidence="7" id="KW-1185">Reference proteome</keyword>
<comment type="subcellular location">
    <subcellularLocation>
        <location evidence="1">Membrane</location>
    </subcellularLocation>
</comment>
<evidence type="ECO:0000256" key="2">
    <source>
        <dbReference type="ARBA" id="ARBA00022645"/>
    </source>
</evidence>
<dbReference type="Gene3D" id="3.30.10.20">
    <property type="match status" value="1"/>
</dbReference>
<comment type="caution">
    <text evidence="6">The sequence shown here is derived from an EMBL/GenBank/DDBJ whole genome shotgun (WGS) entry which is preliminary data.</text>
</comment>
<dbReference type="CDD" id="cd06575">
    <property type="entry name" value="PASTA_Pbp2x-like_2"/>
    <property type="match status" value="1"/>
</dbReference>
<evidence type="ECO:0000259" key="5">
    <source>
        <dbReference type="PROSITE" id="PS51178"/>
    </source>
</evidence>
<dbReference type="GO" id="GO:0008658">
    <property type="term" value="F:penicillin binding"/>
    <property type="evidence" value="ECO:0007669"/>
    <property type="project" value="InterPro"/>
</dbReference>
<dbReference type="InterPro" id="IPR001460">
    <property type="entry name" value="PCN-bd_Tpept"/>
</dbReference>
<name>A0A8J2V9C8_9FLAO</name>
<organism evidence="6 7">
    <name type="scientific">Planktosalinus lacus</name>
    <dbReference type="NCBI Taxonomy" id="1526573"/>
    <lineage>
        <taxon>Bacteria</taxon>
        <taxon>Pseudomonadati</taxon>
        <taxon>Bacteroidota</taxon>
        <taxon>Flavobacteriia</taxon>
        <taxon>Flavobacteriales</taxon>
        <taxon>Flavobacteriaceae</taxon>
        <taxon>Planktosalinus</taxon>
    </lineage>
</organism>
<dbReference type="Gene3D" id="3.90.1310.10">
    <property type="entry name" value="Penicillin-binding protein 2a (Domain 2)"/>
    <property type="match status" value="1"/>
</dbReference>
<dbReference type="SUPFAM" id="SSF54184">
    <property type="entry name" value="Penicillin-binding protein 2x (pbp-2x), c-terminal domain"/>
    <property type="match status" value="1"/>
</dbReference>
<dbReference type="PROSITE" id="PS51178">
    <property type="entry name" value="PASTA"/>
    <property type="match status" value="1"/>
</dbReference>
<dbReference type="Pfam" id="PF00905">
    <property type="entry name" value="Transpeptidase"/>
    <property type="match status" value="1"/>
</dbReference>
<dbReference type="Pfam" id="PF03717">
    <property type="entry name" value="PBP_dimer"/>
    <property type="match status" value="1"/>
</dbReference>
<dbReference type="Gene3D" id="3.30.450.330">
    <property type="match status" value="1"/>
</dbReference>
<dbReference type="AlphaFoldDB" id="A0A8J2V9C8"/>
<dbReference type="GO" id="GO:0071555">
    <property type="term" value="P:cell wall organization"/>
    <property type="evidence" value="ECO:0007669"/>
    <property type="project" value="TreeGrafter"/>
</dbReference>
<proteinExistence type="predicted"/>
<dbReference type="GO" id="GO:0005886">
    <property type="term" value="C:plasma membrane"/>
    <property type="evidence" value="ECO:0007669"/>
    <property type="project" value="TreeGrafter"/>
</dbReference>
<keyword evidence="4" id="KW-0812">Transmembrane</keyword>
<keyword evidence="2" id="KW-0121">Carboxypeptidase</keyword>
<dbReference type="PANTHER" id="PTHR30627:SF1">
    <property type="entry name" value="PEPTIDOGLYCAN D,D-TRANSPEPTIDASE FTSI"/>
    <property type="match status" value="1"/>
</dbReference>
<keyword evidence="3 4" id="KW-0472">Membrane</keyword>
<keyword evidence="2" id="KW-0378">Hydrolase</keyword>
<dbReference type="PANTHER" id="PTHR30627">
    <property type="entry name" value="PEPTIDOGLYCAN D,D-TRANSPEPTIDASE"/>
    <property type="match status" value="1"/>
</dbReference>
<reference evidence="6" key="1">
    <citation type="journal article" date="2014" name="Int. J. Syst. Evol. Microbiol.">
        <title>Complete genome sequence of Corynebacterium casei LMG S-19264T (=DSM 44701T), isolated from a smear-ripened cheese.</title>
        <authorList>
            <consortium name="US DOE Joint Genome Institute (JGI-PGF)"/>
            <person name="Walter F."/>
            <person name="Albersmeier A."/>
            <person name="Kalinowski J."/>
            <person name="Ruckert C."/>
        </authorList>
    </citation>
    <scope>NUCLEOTIDE SEQUENCE</scope>
    <source>
        <strain evidence="6">CGMCC 1.12924</strain>
    </source>
</reference>
<dbReference type="Proteomes" id="UP000652231">
    <property type="component" value="Unassembled WGS sequence"/>
</dbReference>
<dbReference type="RefSeq" id="WP_188440452.1">
    <property type="nucleotide sequence ID" value="NZ_BMGK01000004.1"/>
</dbReference>
<dbReference type="GO" id="GO:0004180">
    <property type="term" value="F:carboxypeptidase activity"/>
    <property type="evidence" value="ECO:0007669"/>
    <property type="project" value="UniProtKB-KW"/>
</dbReference>
<dbReference type="Gene3D" id="3.40.710.10">
    <property type="entry name" value="DD-peptidase/beta-lactamase superfamily"/>
    <property type="match status" value="1"/>
</dbReference>
<evidence type="ECO:0000256" key="3">
    <source>
        <dbReference type="ARBA" id="ARBA00023136"/>
    </source>
</evidence>
<evidence type="ECO:0000256" key="4">
    <source>
        <dbReference type="SAM" id="Phobius"/>
    </source>
</evidence>
<keyword evidence="4" id="KW-1133">Transmembrane helix</keyword>
<evidence type="ECO:0000256" key="1">
    <source>
        <dbReference type="ARBA" id="ARBA00004370"/>
    </source>
</evidence>
<keyword evidence="2" id="KW-0645">Protease</keyword>
<dbReference type="InterPro" id="IPR012338">
    <property type="entry name" value="Beta-lactam/transpept-like"/>
</dbReference>
<accession>A0A8J2V9C8</accession>
<sequence length="669" mass="74920">MAFEDKNILHRLYIIAGCLFLFVLAILVKITNIQFVEGEKYKELAKVNTTKNFVIPSNRGNVYADDGSLLAISVPKYDIRFDAVTVSAENFEKNIIPLSQALSKKFNKTVAHYESLLRNARATKNRYLLLERKISYSDYLEVKKFPLFNLGPYKGGMITEQSTVREHPIGKIAERMVGYERKDADGHYVRVGLEGAYGEYLRGRDGRRLKQRIAKGQWKPIYDENEIEPRDGYDVISTININIQDIAHHALLRQLELYEAEHGTVIVMETKTGEIKAVSNLGRTKQGTYYEKLNYAIGESHEPGSTFKVMAFMAALEDKVIDTSTVVDTGNGTHYFYGKKVSDSRKGGYGKISMGRVMEVSSNIGIAKAIEENYKDKPARFVEILQRMNLDKQLDLPIIGEGKPKIPHPSDKSGWSKNALPSMSYGYGVSLTPLQTLTFYNAIANDGVMVKPRFIRQVKAWNKEIETFGVEVINPQIASLQTIQKVQDVLKNVVEKGTGRSLYSPDFSMAGKTGTAQTEYWMKDFASNRRYISSFAGYFPAENPKYSCIVIIHKPKVSTGYYGADVAGPVFKSIAQKIYIDSPTSDVIENLEVLQASIENDFQEYYELAQKNYAAIPNVKGMSGMDAVSLLENLGLKVKVSGNGKVKAQSLPEGEKLIKGKQITLELSS</sequence>
<feature type="domain" description="PASTA" evidence="5">
    <location>
        <begin position="610"/>
        <end position="669"/>
    </location>
</feature>
<dbReference type="SUPFAM" id="SSF56601">
    <property type="entry name" value="beta-lactamase/transpeptidase-like"/>
    <property type="match status" value="1"/>
</dbReference>
<feature type="transmembrane region" description="Helical" evidence="4">
    <location>
        <begin position="12"/>
        <end position="30"/>
    </location>
</feature>
<reference evidence="6" key="2">
    <citation type="submission" date="2020-09" db="EMBL/GenBank/DDBJ databases">
        <authorList>
            <person name="Sun Q."/>
            <person name="Zhou Y."/>
        </authorList>
    </citation>
    <scope>NUCLEOTIDE SEQUENCE</scope>
    <source>
        <strain evidence="6">CGMCC 1.12924</strain>
    </source>
</reference>
<gene>
    <name evidence="6" type="primary">ftsI</name>
    <name evidence="6" type="ORF">GCM10011312_11500</name>
</gene>